<sequence>MSTIFIIKDRKKECEKLREEILENKILVMKGDMGSGKKTLVNQYRLHYKSKYELVWIMTDFNFLLAGWKTQFQMCFPDLWKENSGDLKKFLLNSKLKYVLFVGIMPQFKQDEFLEILKTYIPMNPDELSPGQHIVIQSNTDIEGYKSYEIEKFNIEDSLSLIRYHFGDEKKLSDNDLVSLTDICDGNPKMMEMTTTYIKQVYPKEENCSEFLDALKVSDNKVKSFYKILHQKE</sequence>
<organism evidence="1 2">
    <name type="scientific">Tieghemostelium lacteum</name>
    <name type="common">Slime mold</name>
    <name type="synonym">Dictyostelium lacteum</name>
    <dbReference type="NCBI Taxonomy" id="361077"/>
    <lineage>
        <taxon>Eukaryota</taxon>
        <taxon>Amoebozoa</taxon>
        <taxon>Evosea</taxon>
        <taxon>Eumycetozoa</taxon>
        <taxon>Dictyostelia</taxon>
        <taxon>Dictyosteliales</taxon>
        <taxon>Raperosteliaceae</taxon>
        <taxon>Tieghemostelium</taxon>
    </lineage>
</organism>
<keyword evidence="2" id="KW-1185">Reference proteome</keyword>
<gene>
    <name evidence="1" type="ORF">DLAC_10783</name>
</gene>
<proteinExistence type="predicted"/>
<protein>
    <submittedName>
        <fullName evidence="1">Uncharacterized protein</fullName>
    </submittedName>
</protein>
<dbReference type="InParanoid" id="A0A151Z461"/>
<reference evidence="1 2" key="1">
    <citation type="submission" date="2015-12" db="EMBL/GenBank/DDBJ databases">
        <title>Dictyostelia acquired genes for synthesis and detection of signals that induce cell-type specialization by lateral gene transfer from prokaryotes.</title>
        <authorList>
            <person name="Gloeckner G."/>
            <person name="Schaap P."/>
        </authorList>
    </citation>
    <scope>NUCLEOTIDE SEQUENCE [LARGE SCALE GENOMIC DNA]</scope>
    <source>
        <strain evidence="1 2">TK</strain>
    </source>
</reference>
<comment type="caution">
    <text evidence="1">The sequence shown here is derived from an EMBL/GenBank/DDBJ whole genome shotgun (WGS) entry which is preliminary data.</text>
</comment>
<name>A0A151Z461_TIELA</name>
<dbReference type="AlphaFoldDB" id="A0A151Z461"/>
<dbReference type="Proteomes" id="UP000076078">
    <property type="component" value="Unassembled WGS sequence"/>
</dbReference>
<dbReference type="SUPFAM" id="SSF52540">
    <property type="entry name" value="P-loop containing nucleoside triphosphate hydrolases"/>
    <property type="match status" value="1"/>
</dbReference>
<evidence type="ECO:0000313" key="1">
    <source>
        <dbReference type="EMBL" id="KYQ88752.1"/>
    </source>
</evidence>
<dbReference type="InterPro" id="IPR027417">
    <property type="entry name" value="P-loop_NTPase"/>
</dbReference>
<evidence type="ECO:0000313" key="2">
    <source>
        <dbReference type="Proteomes" id="UP000076078"/>
    </source>
</evidence>
<accession>A0A151Z461</accession>
<dbReference type="EMBL" id="LODT01000048">
    <property type="protein sequence ID" value="KYQ88752.1"/>
    <property type="molecule type" value="Genomic_DNA"/>
</dbReference>